<dbReference type="PANTHER" id="PTHR42939">
    <property type="entry name" value="ABC TRANSPORTER ATP-BINDING PROTEIN ALBC-RELATED"/>
    <property type="match status" value="1"/>
</dbReference>
<proteinExistence type="predicted"/>
<dbReference type="Gene3D" id="3.40.50.300">
    <property type="entry name" value="P-loop containing nucleotide triphosphate hydrolases"/>
    <property type="match status" value="1"/>
</dbReference>
<evidence type="ECO:0000313" key="5">
    <source>
        <dbReference type="EMBL" id="MCM2677513.1"/>
    </source>
</evidence>
<name>A0ABT0XNM7_9BACI</name>
<dbReference type="GO" id="GO:0005524">
    <property type="term" value="F:ATP binding"/>
    <property type="evidence" value="ECO:0007669"/>
    <property type="project" value="UniProtKB-KW"/>
</dbReference>
<keyword evidence="2" id="KW-0547">Nucleotide-binding</keyword>
<dbReference type="InterPro" id="IPR003439">
    <property type="entry name" value="ABC_transporter-like_ATP-bd"/>
</dbReference>
<dbReference type="CDD" id="cd03230">
    <property type="entry name" value="ABC_DR_subfamily_A"/>
    <property type="match status" value="1"/>
</dbReference>
<dbReference type="PANTHER" id="PTHR42939:SF1">
    <property type="entry name" value="ABC TRANSPORTER ATP-BINDING PROTEIN ALBC-RELATED"/>
    <property type="match status" value="1"/>
</dbReference>
<protein>
    <submittedName>
        <fullName evidence="5">ABC transporter ATP-binding protein</fullName>
    </submittedName>
</protein>
<reference evidence="5" key="1">
    <citation type="submission" date="2022-06" db="EMBL/GenBank/DDBJ databases">
        <title>Alkalicoccobacillus porphyridii sp. nov., isolated from a marine red alga, Porphyridium purpureum and reclassification of Shouchella plakortidis and Shouchella gibsonii as Alkalicoccobacillus plakortidis comb. nov. and Alkalicoccobacillus gibsonii comb. nov.</title>
        <authorList>
            <person name="Kim K.H."/>
            <person name="Lee J.K."/>
            <person name="Han D.M."/>
            <person name="Baek J.H."/>
            <person name="Jeon C.O."/>
        </authorList>
    </citation>
    <scope>NUCLEOTIDE SEQUENCE</scope>
    <source>
        <strain evidence="5">DSM 19153</strain>
    </source>
</reference>
<dbReference type="RefSeq" id="WP_251611317.1">
    <property type="nucleotide sequence ID" value="NZ_JAMQJY010000004.1"/>
</dbReference>
<dbReference type="EMBL" id="JAMQJY010000004">
    <property type="protein sequence ID" value="MCM2677513.1"/>
    <property type="molecule type" value="Genomic_DNA"/>
</dbReference>
<keyword evidence="3 5" id="KW-0067">ATP-binding</keyword>
<evidence type="ECO:0000256" key="3">
    <source>
        <dbReference type="ARBA" id="ARBA00022840"/>
    </source>
</evidence>
<dbReference type="Proteomes" id="UP001203665">
    <property type="component" value="Unassembled WGS sequence"/>
</dbReference>
<dbReference type="InterPro" id="IPR027417">
    <property type="entry name" value="P-loop_NTPase"/>
</dbReference>
<keyword evidence="1" id="KW-0813">Transport</keyword>
<feature type="domain" description="ABC transporter" evidence="4">
    <location>
        <begin position="2"/>
        <end position="227"/>
    </location>
</feature>
<dbReference type="Pfam" id="PF00005">
    <property type="entry name" value="ABC_tran"/>
    <property type="match status" value="1"/>
</dbReference>
<evidence type="ECO:0000256" key="1">
    <source>
        <dbReference type="ARBA" id="ARBA00022448"/>
    </source>
</evidence>
<dbReference type="InterPro" id="IPR051782">
    <property type="entry name" value="ABC_Transporter_VariousFunc"/>
</dbReference>
<keyword evidence="6" id="KW-1185">Reference proteome</keyword>
<dbReference type="SMART" id="SM00382">
    <property type="entry name" value="AAA"/>
    <property type="match status" value="1"/>
</dbReference>
<evidence type="ECO:0000259" key="4">
    <source>
        <dbReference type="PROSITE" id="PS50893"/>
    </source>
</evidence>
<organism evidence="5 6">
    <name type="scientific">Alkalicoccobacillus plakortidis</name>
    <dbReference type="NCBI Taxonomy" id="444060"/>
    <lineage>
        <taxon>Bacteria</taxon>
        <taxon>Bacillati</taxon>
        <taxon>Bacillota</taxon>
        <taxon>Bacilli</taxon>
        <taxon>Bacillales</taxon>
        <taxon>Bacillaceae</taxon>
        <taxon>Alkalicoccobacillus</taxon>
    </lineage>
</organism>
<evidence type="ECO:0000256" key="2">
    <source>
        <dbReference type="ARBA" id="ARBA00022741"/>
    </source>
</evidence>
<sequence length="291" mass="33262">MISVQNAVFSYDDSYILKGISYVEESPIIAGLWGRNGVGKTTLMKLMAGHMKPSEGRLEIMGQQPYNNVKAQKHLCYMQEDHPFSEIWTVRDALRFYQYFNPNWNQEEAFQLLEAFELPEKKKVKKLSTGMKTALQQVIGLASHAEVTILDEPTNGLDAGMRKTFYKLLLKSYEANPRLIVVSTHHIEEIQNLLDSIMVIHEGKLLMHKSMEEIREMGMWLTGESNQVDVLVKGKRVLEESKMGSMKKVMVDDVISDVWRDHARKGGVSLESAPLQDYLLNVTEKKKEGIR</sequence>
<accession>A0ABT0XNM7</accession>
<dbReference type="SUPFAM" id="SSF52540">
    <property type="entry name" value="P-loop containing nucleoside triphosphate hydrolases"/>
    <property type="match status" value="1"/>
</dbReference>
<comment type="caution">
    <text evidence="5">The sequence shown here is derived from an EMBL/GenBank/DDBJ whole genome shotgun (WGS) entry which is preliminary data.</text>
</comment>
<dbReference type="InterPro" id="IPR003593">
    <property type="entry name" value="AAA+_ATPase"/>
</dbReference>
<dbReference type="PROSITE" id="PS50893">
    <property type="entry name" value="ABC_TRANSPORTER_2"/>
    <property type="match status" value="1"/>
</dbReference>
<gene>
    <name evidence="5" type="ORF">NDM98_20060</name>
</gene>
<evidence type="ECO:0000313" key="6">
    <source>
        <dbReference type="Proteomes" id="UP001203665"/>
    </source>
</evidence>